<dbReference type="STRING" id="660518.SAMN05216218_10191"/>
<dbReference type="RefSeq" id="WP_092686491.1">
    <property type="nucleotide sequence ID" value="NZ_FNBK01000001.1"/>
</dbReference>
<evidence type="ECO:0000259" key="3">
    <source>
        <dbReference type="Pfam" id="PF03061"/>
    </source>
</evidence>
<dbReference type="InterPro" id="IPR006683">
    <property type="entry name" value="Thioestr_dom"/>
</dbReference>
<dbReference type="Gene3D" id="3.10.129.10">
    <property type="entry name" value="Hotdog Thioesterase"/>
    <property type="match status" value="1"/>
</dbReference>
<dbReference type="AlphaFoldDB" id="A0A1G7FA18"/>
<dbReference type="SUPFAM" id="SSF54637">
    <property type="entry name" value="Thioesterase/thiol ester dehydrase-isomerase"/>
    <property type="match status" value="1"/>
</dbReference>
<dbReference type="NCBIfam" id="TIGR00369">
    <property type="entry name" value="unchar_dom_1"/>
    <property type="match status" value="1"/>
</dbReference>
<evidence type="ECO:0000256" key="1">
    <source>
        <dbReference type="ARBA" id="ARBA00008324"/>
    </source>
</evidence>
<reference evidence="5" key="1">
    <citation type="submission" date="2016-10" db="EMBL/GenBank/DDBJ databases">
        <authorList>
            <person name="Varghese N."/>
            <person name="Submissions S."/>
        </authorList>
    </citation>
    <scope>NUCLEOTIDE SEQUENCE [LARGE SCALE GENOMIC DNA]</scope>
    <source>
        <strain evidence="5">IBRC-M 10760</strain>
    </source>
</reference>
<accession>A0A1G7FA18</accession>
<dbReference type="PANTHER" id="PTHR21660:SF1">
    <property type="entry name" value="ACYL-COENZYME A THIOESTERASE 13"/>
    <property type="match status" value="1"/>
</dbReference>
<evidence type="ECO:0000313" key="4">
    <source>
        <dbReference type="EMBL" id="SDE72674.1"/>
    </source>
</evidence>
<dbReference type="EMBL" id="FNBK01000001">
    <property type="protein sequence ID" value="SDE72674.1"/>
    <property type="molecule type" value="Genomic_DNA"/>
</dbReference>
<proteinExistence type="inferred from homology"/>
<evidence type="ECO:0000313" key="5">
    <source>
        <dbReference type="Proteomes" id="UP000199076"/>
    </source>
</evidence>
<dbReference type="Pfam" id="PF03061">
    <property type="entry name" value="4HBT"/>
    <property type="match status" value="1"/>
</dbReference>
<keyword evidence="2" id="KW-0378">Hydrolase</keyword>
<comment type="similarity">
    <text evidence="1">Belongs to the thioesterase PaaI family.</text>
</comment>
<name>A0A1G7FA18_9EURY</name>
<dbReference type="PANTHER" id="PTHR21660">
    <property type="entry name" value="THIOESTERASE SUPERFAMILY MEMBER-RELATED"/>
    <property type="match status" value="1"/>
</dbReference>
<organism evidence="4 5">
    <name type="scientific">Halorientalis regularis</name>
    <dbReference type="NCBI Taxonomy" id="660518"/>
    <lineage>
        <taxon>Archaea</taxon>
        <taxon>Methanobacteriati</taxon>
        <taxon>Methanobacteriota</taxon>
        <taxon>Stenosarchaea group</taxon>
        <taxon>Halobacteria</taxon>
        <taxon>Halobacteriales</taxon>
        <taxon>Haloarculaceae</taxon>
        <taxon>Halorientalis</taxon>
    </lineage>
</organism>
<dbReference type="OrthoDB" id="202321at2157"/>
<protein>
    <submittedName>
        <fullName evidence="4">Uncharacterized domain 1-containing protein</fullName>
    </submittedName>
</protein>
<dbReference type="CDD" id="cd03443">
    <property type="entry name" value="PaaI_thioesterase"/>
    <property type="match status" value="1"/>
</dbReference>
<dbReference type="Proteomes" id="UP000199076">
    <property type="component" value="Unassembled WGS sequence"/>
</dbReference>
<dbReference type="InterPro" id="IPR003736">
    <property type="entry name" value="PAAI_dom"/>
</dbReference>
<sequence>MGENGDDGPESPVDIDPDAPSAEVAAYVLENHGYLSWLNITVEDLEAGRAVMHLPYQEKLTNWVTGTIHGGVTATLIDTCSAFALRTTMDDPMETTLATTDLDVKYVRPATSDIEVEAEVIRSGTSTGVTRVTVTGETDEGDRKVVAIGATTYRLFTDSSL</sequence>
<evidence type="ECO:0000256" key="2">
    <source>
        <dbReference type="ARBA" id="ARBA00022801"/>
    </source>
</evidence>
<keyword evidence="5" id="KW-1185">Reference proteome</keyword>
<dbReference type="InterPro" id="IPR039298">
    <property type="entry name" value="ACOT13"/>
</dbReference>
<dbReference type="InterPro" id="IPR029069">
    <property type="entry name" value="HotDog_dom_sf"/>
</dbReference>
<dbReference type="GO" id="GO:0047617">
    <property type="term" value="F:fatty acyl-CoA hydrolase activity"/>
    <property type="evidence" value="ECO:0007669"/>
    <property type="project" value="InterPro"/>
</dbReference>
<gene>
    <name evidence="4" type="ORF">SAMN05216218_10191</name>
</gene>
<feature type="domain" description="Thioesterase" evidence="3">
    <location>
        <begin position="66"/>
        <end position="139"/>
    </location>
</feature>